<dbReference type="RefSeq" id="WP_066987414.1">
    <property type="nucleotide sequence ID" value="NZ_LUUI01000155.1"/>
</dbReference>
<evidence type="ECO:0000313" key="1">
    <source>
        <dbReference type="EMBL" id="OAI10332.1"/>
    </source>
</evidence>
<name>A0A177MXG9_9GAMM</name>
<dbReference type="InterPro" id="IPR011051">
    <property type="entry name" value="RmlC_Cupin_sf"/>
</dbReference>
<organism evidence="1 2">
    <name type="scientific">Methylomonas lenta</name>
    <dbReference type="NCBI Taxonomy" id="980561"/>
    <lineage>
        <taxon>Bacteria</taxon>
        <taxon>Pseudomonadati</taxon>
        <taxon>Pseudomonadota</taxon>
        <taxon>Gammaproteobacteria</taxon>
        <taxon>Methylococcales</taxon>
        <taxon>Methylococcaceae</taxon>
        <taxon>Methylomonas</taxon>
    </lineage>
</organism>
<sequence>MDPKFNEVFTSPENSVFKVVFFPDRIYHSQYLNATRSLRYRYNVQEVRAKLDITVMKGEVYLDGNYYSNFLRVEYRAARLVEKVREKARFLRDELFMFLKLLPDEATNNAESLVKMHYCPWIDAYQVELWETLEAPTNHHHDFQVLDMMGKNGAITRIRAFNPALRDLSKLRRMELAFRENNRDLPFGYLIASPEWDNNFLGSHQEPRTQQPSTAENTLSDLNYAINFQRGWYRHIDDYQAVRYRNAMMIAADNPDAKDDNIIEMKWLLQREFGASVVFFHHVTVPPGKVEGNHQHIGSEELYFIIEGEGIAYLREGDDPAADSFKTVEREVFGLGRKNFKELPVRPGSMIFTKSGGMHGIRNPSDKPLKFVAFLYHSS</sequence>
<dbReference type="OrthoDB" id="9806121at2"/>
<dbReference type="STRING" id="980561.A1359_16925"/>
<dbReference type="SUPFAM" id="SSF51182">
    <property type="entry name" value="RmlC-like cupins"/>
    <property type="match status" value="1"/>
</dbReference>
<dbReference type="Proteomes" id="UP000078476">
    <property type="component" value="Unassembled WGS sequence"/>
</dbReference>
<protein>
    <submittedName>
        <fullName evidence="1">Cupin</fullName>
    </submittedName>
</protein>
<dbReference type="EMBL" id="LUUI01000155">
    <property type="protein sequence ID" value="OAI10332.1"/>
    <property type="molecule type" value="Genomic_DNA"/>
</dbReference>
<proteinExistence type="predicted"/>
<dbReference type="InterPro" id="IPR014710">
    <property type="entry name" value="RmlC-like_jellyroll"/>
</dbReference>
<dbReference type="AlphaFoldDB" id="A0A177MXG9"/>
<gene>
    <name evidence="1" type="ORF">A1359_16925</name>
</gene>
<evidence type="ECO:0000313" key="2">
    <source>
        <dbReference type="Proteomes" id="UP000078476"/>
    </source>
</evidence>
<dbReference type="Gene3D" id="2.60.120.10">
    <property type="entry name" value="Jelly Rolls"/>
    <property type="match status" value="1"/>
</dbReference>
<reference evidence="1 2" key="1">
    <citation type="submission" date="2016-03" db="EMBL/GenBank/DDBJ databases">
        <authorList>
            <person name="Ploux O."/>
        </authorList>
    </citation>
    <scope>NUCLEOTIDE SEQUENCE [LARGE SCALE GENOMIC DNA]</scope>
    <source>
        <strain evidence="1 2">R-45370</strain>
    </source>
</reference>
<comment type="caution">
    <text evidence="1">The sequence shown here is derived from an EMBL/GenBank/DDBJ whole genome shotgun (WGS) entry which is preliminary data.</text>
</comment>
<accession>A0A177MXG9</accession>
<keyword evidence="2" id="KW-1185">Reference proteome</keyword>